<sequence>MRIRQAAAMAILGLAPALTGCLTHTRIVPKTRPADVVLNAELEDLLKQVDVRFNAAQTMNASVEIVATTGGGRQGKETQYPSFSGYIFLRKPQDLRVLLRVPFLGSVALDMVSDGKTWRLWVPRRNLAMTGTSEVTKSSTNGLENLRPAVFFDSLLIHGLGPDQVVSLTQDTRVIANEKNAKDLIEEPDYDLEFLAQPKGQTAHTVRVIHISRANLLPYQQDIYGPDGTVVTRAFYSNYQKFGDTPFPMKIEIRRPQDQYTLTLTLTKLTLNQKLEDDQFELRIPDNVPIKKMD</sequence>
<dbReference type="InterPro" id="IPR033399">
    <property type="entry name" value="TP_0789-like"/>
</dbReference>
<dbReference type="SUPFAM" id="SSF89392">
    <property type="entry name" value="Prokaryotic lipoproteins and lipoprotein localization factors"/>
    <property type="match status" value="1"/>
</dbReference>
<feature type="domain" description="Uncharacterized protein TP-0789" evidence="3">
    <location>
        <begin position="187"/>
        <end position="283"/>
    </location>
</feature>
<keyword evidence="4" id="KW-0449">Lipoprotein</keyword>
<feature type="signal peptide" evidence="2">
    <location>
        <begin position="1"/>
        <end position="19"/>
    </location>
</feature>
<name>A0A7W8MSU7_9BACT</name>
<evidence type="ECO:0000256" key="1">
    <source>
        <dbReference type="ARBA" id="ARBA00022729"/>
    </source>
</evidence>
<evidence type="ECO:0000313" key="4">
    <source>
        <dbReference type="EMBL" id="MBB5317534.1"/>
    </source>
</evidence>
<dbReference type="PROSITE" id="PS51257">
    <property type="entry name" value="PROKAR_LIPOPROTEIN"/>
    <property type="match status" value="1"/>
</dbReference>
<feature type="chain" id="PRO_5031216844" evidence="2">
    <location>
        <begin position="20"/>
        <end position="294"/>
    </location>
</feature>
<organism evidence="4 5">
    <name type="scientific">Tunturiibacter empetritectus</name>
    <dbReference type="NCBI Taxonomy" id="3069691"/>
    <lineage>
        <taxon>Bacteria</taxon>
        <taxon>Pseudomonadati</taxon>
        <taxon>Acidobacteriota</taxon>
        <taxon>Terriglobia</taxon>
        <taxon>Terriglobales</taxon>
        <taxon>Acidobacteriaceae</taxon>
        <taxon>Tunturiibacter</taxon>
    </lineage>
</organism>
<dbReference type="EMBL" id="JACHDY010000002">
    <property type="protein sequence ID" value="MBB5317534.1"/>
    <property type="molecule type" value="Genomic_DNA"/>
</dbReference>
<protein>
    <submittedName>
        <fullName evidence="4">Outer membrane lipoprotein-sorting protein</fullName>
    </submittedName>
</protein>
<proteinExistence type="predicted"/>
<evidence type="ECO:0000313" key="5">
    <source>
        <dbReference type="Proteomes" id="UP000568106"/>
    </source>
</evidence>
<evidence type="ECO:0000259" key="3">
    <source>
        <dbReference type="Pfam" id="PF17131"/>
    </source>
</evidence>
<gene>
    <name evidence="4" type="ORF">HDF09_002203</name>
</gene>
<comment type="caution">
    <text evidence="4">The sequence shown here is derived from an EMBL/GenBank/DDBJ whole genome shotgun (WGS) entry which is preliminary data.</text>
</comment>
<evidence type="ECO:0000256" key="2">
    <source>
        <dbReference type="SAM" id="SignalP"/>
    </source>
</evidence>
<dbReference type="Pfam" id="PF17131">
    <property type="entry name" value="LolA_like"/>
    <property type="match status" value="1"/>
</dbReference>
<reference evidence="4" key="1">
    <citation type="submission" date="2020-08" db="EMBL/GenBank/DDBJ databases">
        <title>Genomic Encyclopedia of Type Strains, Phase IV (KMG-V): Genome sequencing to study the core and pangenomes of soil and plant-associated prokaryotes.</title>
        <authorList>
            <person name="Whitman W."/>
        </authorList>
    </citation>
    <scope>NUCLEOTIDE SEQUENCE [LARGE SCALE GENOMIC DNA]</scope>
    <source>
        <strain evidence="4">M8UP27</strain>
    </source>
</reference>
<dbReference type="Gene3D" id="2.50.20.10">
    <property type="entry name" value="Lipoprotein localisation LolA/LolB/LppX"/>
    <property type="match status" value="1"/>
</dbReference>
<keyword evidence="1 2" id="KW-0732">Signal</keyword>
<accession>A0A7W8MSU7</accession>
<dbReference type="AlphaFoldDB" id="A0A7W8MSU7"/>
<dbReference type="Proteomes" id="UP000568106">
    <property type="component" value="Unassembled WGS sequence"/>
</dbReference>
<dbReference type="InterPro" id="IPR029046">
    <property type="entry name" value="LolA/LolB/LppX"/>
</dbReference>
<keyword evidence="5" id="KW-1185">Reference proteome</keyword>